<reference evidence="4 5" key="1">
    <citation type="journal article" date="2014" name="PLoS ONE">
        <title>Global Analysis of Gene Expression Profiles in Physic Nut (Jatropha curcas L.) Seedlings Exposed to Salt Stress.</title>
        <authorList>
            <person name="Zhang L."/>
            <person name="Zhang C."/>
            <person name="Wu P."/>
            <person name="Chen Y."/>
            <person name="Li M."/>
            <person name="Jiang H."/>
            <person name="Wu G."/>
        </authorList>
    </citation>
    <scope>NUCLEOTIDE SEQUENCE [LARGE SCALE GENOMIC DNA]</scope>
    <source>
        <strain evidence="5">cv. GZQX0401</strain>
        <tissue evidence="4">Young leaves</tissue>
    </source>
</reference>
<dbReference type="PANTHER" id="PTHR45979">
    <property type="entry name" value="PAP/OAS1 SUBSTRATE-BINDING DOMAIN SUPERFAMILY"/>
    <property type="match status" value="1"/>
</dbReference>
<evidence type="ECO:0000313" key="4">
    <source>
        <dbReference type="EMBL" id="KDP21664.1"/>
    </source>
</evidence>
<name>A0A067JQ74_JATCU</name>
<protein>
    <recommendedName>
        <fullName evidence="6">Polymerase nucleotidyl transferase domain-containing protein</fullName>
    </recommendedName>
</protein>
<dbReference type="Gene3D" id="3.30.460.10">
    <property type="entry name" value="Beta Polymerase, domain 2"/>
    <property type="match status" value="2"/>
</dbReference>
<dbReference type="Gene3D" id="1.10.1410.10">
    <property type="match status" value="1"/>
</dbReference>
<dbReference type="SUPFAM" id="SSF81301">
    <property type="entry name" value="Nucleotidyltransferase"/>
    <property type="match status" value="2"/>
</dbReference>
<feature type="domain" description="Poly(A) RNA polymerase mitochondrial-like central palm" evidence="2">
    <location>
        <begin position="38"/>
        <end position="141"/>
    </location>
</feature>
<dbReference type="OrthoDB" id="273917at2759"/>
<dbReference type="AlphaFoldDB" id="A0A067JQ74"/>
<accession>A0A067JQ74</accession>
<dbReference type="SUPFAM" id="SSF81631">
    <property type="entry name" value="PAP/OAS1 substrate-binding domain"/>
    <property type="match status" value="1"/>
</dbReference>
<evidence type="ECO:0000313" key="5">
    <source>
        <dbReference type="Proteomes" id="UP000027138"/>
    </source>
</evidence>
<sequence length="722" mass="81307">MGDLQGSLPPCSASTFSSSSLNLCPLSIDPELWLMAEQRIQEILRIIQPTLASEQKRKEVIDYIRRLIKGYYATEVFPSGSVPLKTYLPDGDIDLTVLSYQNMEEDLAREVYNMLKYEEQHPMSEVKDVQYIQAQVKILDFNPFVVFPSGSVPLKTYLPDGDIDLTVLSYQNMEEDLAREVYNMLKYEEQHPMSEVKDVQYIQAQVKILDFNPFVVKIIKCSMRNIPVDISFNQMEGLCTLCFLEQIDWLIGKDHLLKHSIILIKSWCFYESRILGAYHGLIATYALEILVLCIINMFHSSLPGPLAVLYRFLDYYSTFDWENYCVSISGPVKISSLPEIVANSQDNNGNELLISPEFIRNCKEKFSVPIRAVESGGHEFPIKYLNILDPLKNGNNLGRSVSKGNFHRIKCALAYGYQRLGEILVLPGVSMGAKLENFFRNTMDRSGRGERPDVQVPVPAFGTGRSEAFDLSGDYEDCYSGLIMGQWYHNYSLHLPTQISPPSSPSEFQQTSTGDTLSQFLQCKQHVFPQRGTTLFAPVVPILHPYLSKICATTSVIDEMGKSRGTGTYIPDVRHHPYKDLLSWMRVRNPDSPTHRRLKSPRKAEEVGDDPQGKGDNGCCLDLSPDSFKPGTEKSENSSRLNLSLDQFPLLPCHNKFVSLEISESCQPMSKSPQVKECSSSTGIQFGSFRQPKLPVAQPSSVSAKATGFWSSNHFGDDAGYP</sequence>
<dbReference type="Pfam" id="PF22600">
    <property type="entry name" value="MTPAP-like_central"/>
    <property type="match status" value="1"/>
</dbReference>
<keyword evidence="5" id="KW-1185">Reference proteome</keyword>
<evidence type="ECO:0000259" key="3">
    <source>
        <dbReference type="Pfam" id="PF26180"/>
    </source>
</evidence>
<dbReference type="PANTHER" id="PTHR45979:SF6">
    <property type="entry name" value="NUCLEOTIDYLTRANSFERASE DOMAIN PROTEIN"/>
    <property type="match status" value="1"/>
</dbReference>
<dbReference type="STRING" id="180498.A0A067JQ74"/>
<dbReference type="InterPro" id="IPR054708">
    <property type="entry name" value="MTPAP-like_central"/>
</dbReference>
<evidence type="ECO:0000259" key="2">
    <source>
        <dbReference type="Pfam" id="PF22600"/>
    </source>
</evidence>
<dbReference type="InterPro" id="IPR043519">
    <property type="entry name" value="NT_sf"/>
</dbReference>
<dbReference type="InterPro" id="IPR058920">
    <property type="entry name" value="PAP-OAS1-bd-rel"/>
</dbReference>
<feature type="region of interest" description="Disordered" evidence="1">
    <location>
        <begin position="589"/>
        <end position="637"/>
    </location>
</feature>
<dbReference type="EMBL" id="KK915609">
    <property type="protein sequence ID" value="KDP21664.1"/>
    <property type="molecule type" value="Genomic_DNA"/>
</dbReference>
<dbReference type="InterPro" id="IPR058921">
    <property type="entry name" value="PAP/OAS1-rel"/>
</dbReference>
<evidence type="ECO:0008006" key="6">
    <source>
        <dbReference type="Google" id="ProtNLM"/>
    </source>
</evidence>
<dbReference type="Proteomes" id="UP000027138">
    <property type="component" value="Unassembled WGS sequence"/>
</dbReference>
<dbReference type="Pfam" id="PF26180">
    <property type="entry name" value="PAP-OAS1"/>
    <property type="match status" value="1"/>
</dbReference>
<gene>
    <name evidence="4" type="ORF">JCGZ_03335</name>
</gene>
<organism evidence="4 5">
    <name type="scientific">Jatropha curcas</name>
    <name type="common">Barbados nut</name>
    <dbReference type="NCBI Taxonomy" id="180498"/>
    <lineage>
        <taxon>Eukaryota</taxon>
        <taxon>Viridiplantae</taxon>
        <taxon>Streptophyta</taxon>
        <taxon>Embryophyta</taxon>
        <taxon>Tracheophyta</taxon>
        <taxon>Spermatophyta</taxon>
        <taxon>Magnoliopsida</taxon>
        <taxon>eudicotyledons</taxon>
        <taxon>Gunneridae</taxon>
        <taxon>Pentapetalae</taxon>
        <taxon>rosids</taxon>
        <taxon>fabids</taxon>
        <taxon>Malpighiales</taxon>
        <taxon>Euphorbiaceae</taxon>
        <taxon>Crotonoideae</taxon>
        <taxon>Jatropheae</taxon>
        <taxon>Jatropha</taxon>
    </lineage>
</organism>
<feature type="domain" description="PAP/OAS1 substrate-binding-related" evidence="3">
    <location>
        <begin position="251"/>
        <end position="443"/>
    </location>
</feature>
<evidence type="ECO:0000256" key="1">
    <source>
        <dbReference type="SAM" id="MobiDB-lite"/>
    </source>
</evidence>
<proteinExistence type="predicted"/>